<protein>
    <submittedName>
        <fullName evidence="1">Uncharacterized protein</fullName>
    </submittedName>
</protein>
<proteinExistence type="predicted"/>
<evidence type="ECO:0000313" key="2">
    <source>
        <dbReference type="Proteomes" id="UP000499080"/>
    </source>
</evidence>
<dbReference type="EMBL" id="BGPR01055518">
    <property type="protein sequence ID" value="GBO32072.1"/>
    <property type="molecule type" value="Genomic_DNA"/>
</dbReference>
<dbReference type="AlphaFoldDB" id="A0A4Y2W4Y7"/>
<name>A0A4Y2W4Y7_ARAVE</name>
<sequence length="79" mass="9071">MISFLISDMLYLEKYSPTILLTPNTKIINHCQTPSLRSEKIPVANRIVRSYYIVEGSPHDLNIVHDLLRQGTPHADPRE</sequence>
<accession>A0A4Y2W4Y7</accession>
<reference evidence="1 2" key="1">
    <citation type="journal article" date="2019" name="Sci. Rep.">
        <title>Orb-weaving spider Araneus ventricosus genome elucidates the spidroin gene catalogue.</title>
        <authorList>
            <person name="Kono N."/>
            <person name="Nakamura H."/>
            <person name="Ohtoshi R."/>
            <person name="Moran D.A.P."/>
            <person name="Shinohara A."/>
            <person name="Yoshida Y."/>
            <person name="Fujiwara M."/>
            <person name="Mori M."/>
            <person name="Tomita M."/>
            <person name="Arakawa K."/>
        </authorList>
    </citation>
    <scope>NUCLEOTIDE SEQUENCE [LARGE SCALE GENOMIC DNA]</scope>
</reference>
<feature type="non-terminal residue" evidence="1">
    <location>
        <position position="79"/>
    </location>
</feature>
<keyword evidence="2" id="KW-1185">Reference proteome</keyword>
<organism evidence="1 2">
    <name type="scientific">Araneus ventricosus</name>
    <name type="common">Orbweaver spider</name>
    <name type="synonym">Epeira ventricosa</name>
    <dbReference type="NCBI Taxonomy" id="182803"/>
    <lineage>
        <taxon>Eukaryota</taxon>
        <taxon>Metazoa</taxon>
        <taxon>Ecdysozoa</taxon>
        <taxon>Arthropoda</taxon>
        <taxon>Chelicerata</taxon>
        <taxon>Arachnida</taxon>
        <taxon>Araneae</taxon>
        <taxon>Araneomorphae</taxon>
        <taxon>Entelegynae</taxon>
        <taxon>Araneoidea</taxon>
        <taxon>Araneidae</taxon>
        <taxon>Araneus</taxon>
    </lineage>
</organism>
<dbReference type="Proteomes" id="UP000499080">
    <property type="component" value="Unassembled WGS sequence"/>
</dbReference>
<evidence type="ECO:0000313" key="1">
    <source>
        <dbReference type="EMBL" id="GBO32072.1"/>
    </source>
</evidence>
<comment type="caution">
    <text evidence="1">The sequence shown here is derived from an EMBL/GenBank/DDBJ whole genome shotgun (WGS) entry which is preliminary data.</text>
</comment>
<gene>
    <name evidence="1" type="ORF">AVEN_114195_1</name>
</gene>